<sequence length="260" mass="28288">MLNLLRTKLYKGACNLNCELPDMTVLQLNDIYHGMPRDVAPLITTMGITGDIPLVESIFGKVQEGSVLSYHLPALSPPRTCLPASAPSRPALPLDGIPCAPRCNEMPRGVAGDKRYCLRLRAMLIRVLGDVTRPKLPHEREICHVRGQSTAESLAARILRPGQQTAETKRGLDMEPKAVEEYCQAKDVNHYPCGFIIHPDAPWLGSSPDGLVYDPKGEPVFGLLKVKNAGLYTLQGTQLSTKKPLSTIIAESGLGELADS</sequence>
<dbReference type="PANTHER" id="PTHR46609">
    <property type="entry name" value="EXONUCLEASE, PHAGE-TYPE/RECB, C-TERMINAL DOMAIN-CONTAINING PROTEIN"/>
    <property type="match status" value="1"/>
</dbReference>
<dbReference type="AlphaFoldDB" id="A0AA47ND36"/>
<gene>
    <name evidence="2" type="ORF">N1851_000466</name>
</gene>
<proteinExistence type="predicted"/>
<dbReference type="EMBL" id="JAOPHQ010000019">
    <property type="protein sequence ID" value="KAK0156244.1"/>
    <property type="molecule type" value="Genomic_DNA"/>
</dbReference>
<keyword evidence="3" id="KW-1185">Reference proteome</keyword>
<dbReference type="Proteomes" id="UP001174136">
    <property type="component" value="Unassembled WGS sequence"/>
</dbReference>
<evidence type="ECO:0000313" key="2">
    <source>
        <dbReference type="EMBL" id="KAK0156244.1"/>
    </source>
</evidence>
<dbReference type="Gene3D" id="3.90.320.10">
    <property type="match status" value="1"/>
</dbReference>
<dbReference type="SUPFAM" id="SSF52980">
    <property type="entry name" value="Restriction endonuclease-like"/>
    <property type="match status" value="1"/>
</dbReference>
<dbReference type="InterPro" id="IPR011604">
    <property type="entry name" value="PDDEXK-like_dom_sf"/>
</dbReference>
<dbReference type="Pfam" id="PF09588">
    <property type="entry name" value="YqaJ"/>
    <property type="match status" value="1"/>
</dbReference>
<dbReference type="GO" id="GO:0006281">
    <property type="term" value="P:DNA repair"/>
    <property type="evidence" value="ECO:0007669"/>
    <property type="project" value="UniProtKB-ARBA"/>
</dbReference>
<organism evidence="2 3">
    <name type="scientific">Merluccius polli</name>
    <name type="common">Benguela hake</name>
    <name type="synonym">Merluccius cadenati</name>
    <dbReference type="NCBI Taxonomy" id="89951"/>
    <lineage>
        <taxon>Eukaryota</taxon>
        <taxon>Metazoa</taxon>
        <taxon>Chordata</taxon>
        <taxon>Craniata</taxon>
        <taxon>Vertebrata</taxon>
        <taxon>Euteleostomi</taxon>
        <taxon>Actinopterygii</taxon>
        <taxon>Neopterygii</taxon>
        <taxon>Teleostei</taxon>
        <taxon>Neoteleostei</taxon>
        <taxon>Acanthomorphata</taxon>
        <taxon>Zeiogadaria</taxon>
        <taxon>Gadariae</taxon>
        <taxon>Gadiformes</taxon>
        <taxon>Gadoidei</taxon>
        <taxon>Merlucciidae</taxon>
        <taxon>Merluccius</taxon>
    </lineage>
</organism>
<reference evidence="2" key="1">
    <citation type="journal article" date="2023" name="Front. Mar. Sci.">
        <title>A new Merluccius polli reference genome to investigate the effects of global change in West African waters.</title>
        <authorList>
            <person name="Mateo J.L."/>
            <person name="Blanco-Fernandez C."/>
            <person name="Garcia-Vazquez E."/>
            <person name="Machado-Schiaffino G."/>
        </authorList>
    </citation>
    <scope>NUCLEOTIDE SEQUENCE</scope>
    <source>
        <strain evidence="2">C29</strain>
        <tissue evidence="2">Fin</tissue>
    </source>
</reference>
<evidence type="ECO:0000259" key="1">
    <source>
        <dbReference type="Pfam" id="PF09588"/>
    </source>
</evidence>
<dbReference type="InterPro" id="IPR019080">
    <property type="entry name" value="YqaJ_viral_recombinase"/>
</dbReference>
<dbReference type="PANTHER" id="PTHR46609:SF7">
    <property type="match status" value="1"/>
</dbReference>
<protein>
    <recommendedName>
        <fullName evidence="1">YqaJ viral recombinase domain-containing protein</fullName>
    </recommendedName>
</protein>
<name>A0AA47ND36_MERPO</name>
<feature type="domain" description="YqaJ viral recombinase" evidence="1">
    <location>
        <begin position="159"/>
        <end position="231"/>
    </location>
</feature>
<evidence type="ECO:0000313" key="3">
    <source>
        <dbReference type="Proteomes" id="UP001174136"/>
    </source>
</evidence>
<comment type="caution">
    <text evidence="2">The sequence shown here is derived from an EMBL/GenBank/DDBJ whole genome shotgun (WGS) entry which is preliminary data.</text>
</comment>
<dbReference type="InterPro" id="IPR011335">
    <property type="entry name" value="Restrct_endonuc-II-like"/>
</dbReference>
<dbReference type="InterPro" id="IPR051703">
    <property type="entry name" value="NF-kappa-B_Signaling_Reg"/>
</dbReference>
<accession>A0AA47ND36</accession>